<comment type="caution">
    <text evidence="3">The sequence shown here is derived from an EMBL/GenBank/DDBJ whole genome shotgun (WGS) entry which is preliminary data.</text>
</comment>
<gene>
    <name evidence="3" type="ORF">ACFPO9_03825</name>
</gene>
<feature type="transmembrane region" description="Helical" evidence="1">
    <location>
        <begin position="94"/>
        <end position="111"/>
    </location>
</feature>
<evidence type="ECO:0000259" key="2">
    <source>
        <dbReference type="Pfam" id="PF22570"/>
    </source>
</evidence>
<keyword evidence="1" id="KW-1133">Transmembrane helix</keyword>
<dbReference type="Pfam" id="PF22570">
    <property type="entry name" value="LiaF-TM"/>
    <property type="match status" value="1"/>
</dbReference>
<sequence length="239" mass="25590">MASENSHAARAGSQVVIGLLVVAFGVLFLLDNLNIIYLRHVIFFWPLAFVASGLVALFSDGPRSGRITGIVLIAIGVAMTMNRLGYYFISWRTFWPLVMIGLGGLILFRTLGGGRVARVHAGPYTKDDAKADNVIDITAILGGFERRVSTPDFRGGEITAIMGGCEIDLREAGLAGEAVINVFAIWGGITIKVPADWTVVLHGSPIMGGFTEKTARPPDNSKRLVVTGYAVMGGVEVRN</sequence>
<dbReference type="PANTHER" id="PTHR40763">
    <property type="entry name" value="MEMBRANE PROTEIN-RELATED"/>
    <property type="match status" value="1"/>
</dbReference>
<evidence type="ECO:0000313" key="4">
    <source>
        <dbReference type="Proteomes" id="UP001596086"/>
    </source>
</evidence>
<evidence type="ECO:0000313" key="3">
    <source>
        <dbReference type="EMBL" id="MFC5547640.1"/>
    </source>
</evidence>
<reference evidence="4" key="1">
    <citation type="journal article" date="2019" name="Int. J. Syst. Evol. Microbiol.">
        <title>The Global Catalogue of Microorganisms (GCM) 10K type strain sequencing project: providing services to taxonomists for standard genome sequencing and annotation.</title>
        <authorList>
            <consortium name="The Broad Institute Genomics Platform"/>
            <consortium name="The Broad Institute Genome Sequencing Center for Infectious Disease"/>
            <person name="Wu L."/>
            <person name="Ma J."/>
        </authorList>
    </citation>
    <scope>NUCLEOTIDE SEQUENCE [LARGE SCALE GENOMIC DNA]</scope>
    <source>
        <strain evidence="4">CGMCC 4.5798</strain>
    </source>
</reference>
<protein>
    <submittedName>
        <fullName evidence="3">LiaI-LiaF-like domain-containing protein</fullName>
    </submittedName>
</protein>
<feature type="transmembrane region" description="Helical" evidence="1">
    <location>
        <begin position="36"/>
        <end position="58"/>
    </location>
</feature>
<dbReference type="InterPro" id="IPR054331">
    <property type="entry name" value="LiaF_TM"/>
</dbReference>
<evidence type="ECO:0000256" key="1">
    <source>
        <dbReference type="SAM" id="Phobius"/>
    </source>
</evidence>
<accession>A0ABW0RVJ2</accession>
<organism evidence="3 4">
    <name type="scientific">Massilia aerilata</name>
    <dbReference type="NCBI Taxonomy" id="453817"/>
    <lineage>
        <taxon>Bacteria</taxon>
        <taxon>Pseudomonadati</taxon>
        <taxon>Pseudomonadota</taxon>
        <taxon>Betaproteobacteria</taxon>
        <taxon>Burkholderiales</taxon>
        <taxon>Oxalobacteraceae</taxon>
        <taxon>Telluria group</taxon>
        <taxon>Massilia</taxon>
    </lineage>
</organism>
<keyword evidence="1" id="KW-0812">Transmembrane</keyword>
<dbReference type="Proteomes" id="UP001596086">
    <property type="component" value="Unassembled WGS sequence"/>
</dbReference>
<keyword evidence="1" id="KW-0472">Membrane</keyword>
<feature type="transmembrane region" description="Helical" evidence="1">
    <location>
        <begin position="70"/>
        <end position="88"/>
    </location>
</feature>
<proteinExistence type="predicted"/>
<dbReference type="EMBL" id="JBHSMZ010000001">
    <property type="protein sequence ID" value="MFC5547640.1"/>
    <property type="molecule type" value="Genomic_DNA"/>
</dbReference>
<feature type="domain" description="LiaF transmembrane" evidence="2">
    <location>
        <begin position="16"/>
        <end position="109"/>
    </location>
</feature>
<feature type="transmembrane region" description="Helical" evidence="1">
    <location>
        <begin position="12"/>
        <end position="30"/>
    </location>
</feature>
<dbReference type="RefSeq" id="WP_379767293.1">
    <property type="nucleotide sequence ID" value="NZ_JBHSMZ010000001.1"/>
</dbReference>
<keyword evidence="4" id="KW-1185">Reference proteome</keyword>
<dbReference type="PANTHER" id="PTHR40763:SF5">
    <property type="entry name" value="MEMBRANE PROTEIN"/>
    <property type="match status" value="1"/>
</dbReference>
<name>A0ABW0RVJ2_9BURK</name>